<dbReference type="AlphaFoldDB" id="A0A0E9Q6X5"/>
<sequence length="34" mass="3909">MLCNDIDNIRFIAVKSFILFSVICLEAHITHSFP</sequence>
<accession>A0A0E9Q6X5</accession>
<keyword evidence="1" id="KW-0472">Membrane</keyword>
<protein>
    <submittedName>
        <fullName evidence="2">Uncharacterized protein</fullName>
    </submittedName>
</protein>
<reference evidence="2" key="1">
    <citation type="submission" date="2014-11" db="EMBL/GenBank/DDBJ databases">
        <authorList>
            <person name="Amaro Gonzalez C."/>
        </authorList>
    </citation>
    <scope>NUCLEOTIDE SEQUENCE</scope>
</reference>
<dbReference type="EMBL" id="GBXM01096734">
    <property type="protein sequence ID" value="JAH11843.1"/>
    <property type="molecule type" value="Transcribed_RNA"/>
</dbReference>
<feature type="transmembrane region" description="Helical" evidence="1">
    <location>
        <begin position="12"/>
        <end position="29"/>
    </location>
</feature>
<organism evidence="2">
    <name type="scientific">Anguilla anguilla</name>
    <name type="common">European freshwater eel</name>
    <name type="synonym">Muraena anguilla</name>
    <dbReference type="NCBI Taxonomy" id="7936"/>
    <lineage>
        <taxon>Eukaryota</taxon>
        <taxon>Metazoa</taxon>
        <taxon>Chordata</taxon>
        <taxon>Craniata</taxon>
        <taxon>Vertebrata</taxon>
        <taxon>Euteleostomi</taxon>
        <taxon>Actinopterygii</taxon>
        <taxon>Neopterygii</taxon>
        <taxon>Teleostei</taxon>
        <taxon>Anguilliformes</taxon>
        <taxon>Anguillidae</taxon>
        <taxon>Anguilla</taxon>
    </lineage>
</organism>
<keyword evidence="1" id="KW-0812">Transmembrane</keyword>
<keyword evidence="1" id="KW-1133">Transmembrane helix</keyword>
<reference evidence="2" key="2">
    <citation type="journal article" date="2015" name="Fish Shellfish Immunol.">
        <title>Early steps in the European eel (Anguilla anguilla)-Vibrio vulnificus interaction in the gills: Role of the RtxA13 toxin.</title>
        <authorList>
            <person name="Callol A."/>
            <person name="Pajuelo D."/>
            <person name="Ebbesson L."/>
            <person name="Teles M."/>
            <person name="MacKenzie S."/>
            <person name="Amaro C."/>
        </authorList>
    </citation>
    <scope>NUCLEOTIDE SEQUENCE</scope>
</reference>
<name>A0A0E9Q6X5_ANGAN</name>
<evidence type="ECO:0000313" key="2">
    <source>
        <dbReference type="EMBL" id="JAH11843.1"/>
    </source>
</evidence>
<proteinExistence type="predicted"/>
<evidence type="ECO:0000256" key="1">
    <source>
        <dbReference type="SAM" id="Phobius"/>
    </source>
</evidence>